<evidence type="ECO:0000313" key="2">
    <source>
        <dbReference type="EMBL" id="KCZ92413.1"/>
    </source>
</evidence>
<keyword evidence="1" id="KW-0472">Membrane</keyword>
<proteinExistence type="predicted"/>
<name>A0A059FPK7_9PROT</name>
<feature type="transmembrane region" description="Helical" evidence="1">
    <location>
        <begin position="47"/>
        <end position="64"/>
    </location>
</feature>
<accession>A0A059FPK7</accession>
<evidence type="ECO:0000256" key="1">
    <source>
        <dbReference type="SAM" id="Phobius"/>
    </source>
</evidence>
<dbReference type="PATRIC" id="fig|1280950.3.peg.2054"/>
<keyword evidence="3" id="KW-1185">Reference proteome</keyword>
<comment type="caution">
    <text evidence="2">The sequence shown here is derived from an EMBL/GenBank/DDBJ whole genome shotgun (WGS) entry which is preliminary data.</text>
</comment>
<dbReference type="AlphaFoldDB" id="A0A059FPK7"/>
<sequence>MTIRTYAGLALVLIGGWLFWGGLSAVIMITSRGSGLADALFEPPTSLIRLLSTALVVIGGLLAATSRKGGALVAGTGTFLFLLLPVLMAASGAASKLWIDEAAFAGVMAALVIALFVFKRGKA</sequence>
<feature type="transmembrane region" description="Helical" evidence="1">
    <location>
        <begin position="7"/>
        <end position="27"/>
    </location>
</feature>
<reference evidence="2 3" key="1">
    <citation type="journal article" date="2014" name="Antonie Van Leeuwenhoek">
        <title>Hyphomonas beringensis sp. nov. and Hyphomonas chukchiensis sp. nov., isolated from surface seawater of the Bering Sea and Chukchi Sea.</title>
        <authorList>
            <person name="Li C."/>
            <person name="Lai Q."/>
            <person name="Li G."/>
            <person name="Dong C."/>
            <person name="Wang J."/>
            <person name="Liao Y."/>
            <person name="Shao Z."/>
        </authorList>
    </citation>
    <scope>NUCLEOTIDE SEQUENCE [LARGE SCALE GENOMIC DNA]</scope>
    <source>
        <strain evidence="2 3">MHS-2</strain>
    </source>
</reference>
<evidence type="ECO:0000313" key="3">
    <source>
        <dbReference type="Proteomes" id="UP000025171"/>
    </source>
</evidence>
<keyword evidence="1" id="KW-0812">Transmembrane</keyword>
<dbReference type="EMBL" id="ARYK01000004">
    <property type="protein sequence ID" value="KCZ92413.1"/>
    <property type="molecule type" value="Genomic_DNA"/>
</dbReference>
<feature type="transmembrane region" description="Helical" evidence="1">
    <location>
        <begin position="71"/>
        <end position="90"/>
    </location>
</feature>
<feature type="transmembrane region" description="Helical" evidence="1">
    <location>
        <begin position="102"/>
        <end position="118"/>
    </location>
</feature>
<dbReference type="RefSeq" id="WP_051618494.1">
    <property type="nucleotide sequence ID" value="NZ_ARYK01000004.1"/>
</dbReference>
<organism evidence="2 3">
    <name type="scientific">Hyphomonas johnsonii MHS-2</name>
    <dbReference type="NCBI Taxonomy" id="1280950"/>
    <lineage>
        <taxon>Bacteria</taxon>
        <taxon>Pseudomonadati</taxon>
        <taxon>Pseudomonadota</taxon>
        <taxon>Alphaproteobacteria</taxon>
        <taxon>Hyphomonadales</taxon>
        <taxon>Hyphomonadaceae</taxon>
        <taxon>Hyphomonas</taxon>
    </lineage>
</organism>
<dbReference type="OrthoDB" id="7619720at2"/>
<protein>
    <submittedName>
        <fullName evidence="2">Uncharacterized protein</fullName>
    </submittedName>
</protein>
<gene>
    <name evidence="2" type="ORF">HJO_10269</name>
</gene>
<keyword evidence="1" id="KW-1133">Transmembrane helix</keyword>
<dbReference type="STRING" id="1280950.HJO_10269"/>
<dbReference type="Proteomes" id="UP000025171">
    <property type="component" value="Unassembled WGS sequence"/>
</dbReference>